<dbReference type="Pfam" id="PF19807">
    <property type="entry name" value="DUF6290"/>
    <property type="match status" value="1"/>
</dbReference>
<gene>
    <name evidence="1" type="ORF">HMPREF0554_2277</name>
</gene>
<keyword evidence="2" id="KW-1185">Reference proteome</keyword>
<sequence>MAVITLKISEVEKKFLQSMAKFEGKTLSELIREKTLNTLEDEYDAKVSDIRLAEYEEYLASGGEVLKWDDL</sequence>
<dbReference type="eggNOG" id="ENOG50333SV">
    <property type="taxonomic scope" value="Bacteria"/>
</dbReference>
<reference evidence="1 2" key="1">
    <citation type="submission" date="2009-10" db="EMBL/GenBank/DDBJ databases">
        <authorList>
            <person name="Harkins D.M."/>
            <person name="Madupu R."/>
            <person name="Durkin A.S."/>
            <person name="Torralba M."/>
            <person name="Methe B."/>
            <person name="Sutton G.G."/>
            <person name="Strausberg R.L."/>
            <person name="Nelson K.E."/>
        </authorList>
    </citation>
    <scope>NUCLEOTIDE SEQUENCE [LARGE SCALE GENOMIC DNA]</scope>
    <source>
        <strain evidence="1 2">F0264</strain>
    </source>
</reference>
<evidence type="ECO:0000313" key="2">
    <source>
        <dbReference type="Proteomes" id="UP000004226"/>
    </source>
</evidence>
<dbReference type="Proteomes" id="UP000004226">
    <property type="component" value="Unassembled WGS sequence"/>
</dbReference>
<evidence type="ECO:0000313" key="1">
    <source>
        <dbReference type="EMBL" id="EEY33940.1"/>
    </source>
</evidence>
<comment type="caution">
    <text evidence="1">The sequence shown here is derived from an EMBL/GenBank/DDBJ whole genome shotgun (WGS) entry which is preliminary data.</text>
</comment>
<proteinExistence type="predicted"/>
<protein>
    <submittedName>
        <fullName evidence="1">Toxin-antitoxin system, antitoxin component, ribbon-helix-helix domain protein</fullName>
    </submittedName>
</protein>
<accession>D0GPP2</accession>
<dbReference type="InterPro" id="IPR046257">
    <property type="entry name" value="DUF6290"/>
</dbReference>
<dbReference type="RefSeq" id="WP_006808454.1">
    <property type="nucleotide sequence ID" value="NZ_ADAD01000199.1"/>
</dbReference>
<organism evidence="1 2">
    <name type="scientific">Pseudoleptotrichia goodfellowii F0264</name>
    <dbReference type="NCBI Taxonomy" id="596323"/>
    <lineage>
        <taxon>Bacteria</taxon>
        <taxon>Fusobacteriati</taxon>
        <taxon>Fusobacteriota</taxon>
        <taxon>Fusobacteriia</taxon>
        <taxon>Fusobacteriales</taxon>
        <taxon>Leptotrichiaceae</taxon>
        <taxon>Pseudoleptotrichia</taxon>
    </lineage>
</organism>
<dbReference type="AlphaFoldDB" id="D0GPP2"/>
<dbReference type="EMBL" id="ADAD01000199">
    <property type="protein sequence ID" value="EEY33940.1"/>
    <property type="molecule type" value="Genomic_DNA"/>
</dbReference>
<name>D0GPP2_9FUSO</name>
<dbReference type="NCBIfam" id="NF046040">
    <property type="entry name" value="RelB_antitoxin"/>
    <property type="match status" value="1"/>
</dbReference>